<reference evidence="2" key="1">
    <citation type="journal article" date="2019" name="Int. J. Syst. Evol. Microbiol.">
        <title>The Global Catalogue of Microorganisms (GCM) 10K type strain sequencing project: providing services to taxonomists for standard genome sequencing and annotation.</title>
        <authorList>
            <consortium name="The Broad Institute Genomics Platform"/>
            <consortium name="The Broad Institute Genome Sequencing Center for Infectious Disease"/>
            <person name="Wu L."/>
            <person name="Ma J."/>
        </authorList>
    </citation>
    <scope>NUCLEOTIDE SEQUENCE [LARGE SCALE GENOMIC DNA]</scope>
    <source>
        <strain evidence="2">JCM 16545</strain>
    </source>
</reference>
<dbReference type="EMBL" id="JBHUHV010000018">
    <property type="protein sequence ID" value="MFD2066306.1"/>
    <property type="molecule type" value="Genomic_DNA"/>
</dbReference>
<name>A0ABW4WVV9_9BACT</name>
<gene>
    <name evidence="1" type="ORF">ACFSKU_05375</name>
</gene>
<dbReference type="Proteomes" id="UP001597369">
    <property type="component" value="Unassembled WGS sequence"/>
</dbReference>
<accession>A0ABW4WVV9</accession>
<protein>
    <submittedName>
        <fullName evidence="1">Uncharacterized protein</fullName>
    </submittedName>
</protein>
<organism evidence="1 2">
    <name type="scientific">Pontibacter silvestris</name>
    <dbReference type="NCBI Taxonomy" id="2305183"/>
    <lineage>
        <taxon>Bacteria</taxon>
        <taxon>Pseudomonadati</taxon>
        <taxon>Bacteroidota</taxon>
        <taxon>Cytophagia</taxon>
        <taxon>Cytophagales</taxon>
        <taxon>Hymenobacteraceae</taxon>
        <taxon>Pontibacter</taxon>
    </lineage>
</organism>
<comment type="caution">
    <text evidence="1">The sequence shown here is derived from an EMBL/GenBank/DDBJ whole genome shotgun (WGS) entry which is preliminary data.</text>
</comment>
<evidence type="ECO:0000313" key="1">
    <source>
        <dbReference type="EMBL" id="MFD2066306.1"/>
    </source>
</evidence>
<keyword evidence="2" id="KW-1185">Reference proteome</keyword>
<dbReference type="RefSeq" id="WP_229961121.1">
    <property type="nucleotide sequence ID" value="NZ_JAJJWI010000010.1"/>
</dbReference>
<evidence type="ECO:0000313" key="2">
    <source>
        <dbReference type="Proteomes" id="UP001597369"/>
    </source>
</evidence>
<sequence>MRNLYLFEPSFLLKYKLETFRFIESTKTPVRIFHEDRDEVIYPVSIEKLKVHLKQTDRVTLLEGQ</sequence>
<proteinExistence type="predicted"/>